<protein>
    <recommendedName>
        <fullName evidence="1">ADP-ribosyl cyclase/cyclic ADP-ribose hydrolase</fullName>
        <ecNumber evidence="1">3.2.2.6</ecNumber>
    </recommendedName>
</protein>
<dbReference type="AlphaFoldDB" id="A0AA87B963"/>
<dbReference type="PANTHER" id="PTHR32009">
    <property type="entry name" value="TMV RESISTANCE PROTEIN N-LIKE"/>
    <property type="match status" value="1"/>
</dbReference>
<dbReference type="Pfam" id="PF01582">
    <property type="entry name" value="TIR"/>
    <property type="match status" value="1"/>
</dbReference>
<evidence type="ECO:0000256" key="4">
    <source>
        <dbReference type="ARBA" id="ARBA00047304"/>
    </source>
</evidence>
<evidence type="ECO:0000313" key="6">
    <source>
        <dbReference type="EMBL" id="CAJ1978768.1"/>
    </source>
</evidence>
<organism evidence="6 7">
    <name type="scientific">Sphenostylis stenocarpa</name>
    <dbReference type="NCBI Taxonomy" id="92480"/>
    <lineage>
        <taxon>Eukaryota</taxon>
        <taxon>Viridiplantae</taxon>
        <taxon>Streptophyta</taxon>
        <taxon>Embryophyta</taxon>
        <taxon>Tracheophyta</taxon>
        <taxon>Spermatophyta</taxon>
        <taxon>Magnoliopsida</taxon>
        <taxon>eudicotyledons</taxon>
        <taxon>Gunneridae</taxon>
        <taxon>Pentapetalae</taxon>
        <taxon>rosids</taxon>
        <taxon>fabids</taxon>
        <taxon>Fabales</taxon>
        <taxon>Fabaceae</taxon>
        <taxon>Papilionoideae</taxon>
        <taxon>50 kb inversion clade</taxon>
        <taxon>NPAAA clade</taxon>
        <taxon>indigoferoid/millettioid clade</taxon>
        <taxon>Phaseoleae</taxon>
        <taxon>Sphenostylis</taxon>
    </lineage>
</organism>
<evidence type="ECO:0000313" key="7">
    <source>
        <dbReference type="Proteomes" id="UP001189624"/>
    </source>
</evidence>
<keyword evidence="3" id="KW-0520">NAD</keyword>
<keyword evidence="2" id="KW-0378">Hydrolase</keyword>
<dbReference type="SUPFAM" id="SSF52200">
    <property type="entry name" value="Toll/Interleukin receptor TIR domain"/>
    <property type="match status" value="1"/>
</dbReference>
<name>A0AA87B963_9FABA</name>
<dbReference type="Proteomes" id="UP001189624">
    <property type="component" value="Chromosome 11"/>
</dbReference>
<dbReference type="Gene3D" id="3.40.50.10140">
    <property type="entry name" value="Toll/interleukin-1 receptor homology (TIR) domain"/>
    <property type="match status" value="1"/>
</dbReference>
<dbReference type="Gramene" id="rna-AYBTSS11_LOCUS30969">
    <property type="protein sequence ID" value="CAJ1978768.1"/>
    <property type="gene ID" value="gene-AYBTSS11_LOCUS30969"/>
</dbReference>
<dbReference type="PANTHER" id="PTHR32009:SF39">
    <property type="entry name" value="TIR DOMAIN-CONTAINING PROTEIN"/>
    <property type="match status" value="1"/>
</dbReference>
<dbReference type="EC" id="3.2.2.6" evidence="1"/>
<dbReference type="InterPro" id="IPR000157">
    <property type="entry name" value="TIR_dom"/>
</dbReference>
<comment type="catalytic activity">
    <reaction evidence="4">
        <text>NAD(+) + H2O = ADP-D-ribose + nicotinamide + H(+)</text>
        <dbReference type="Rhea" id="RHEA:16301"/>
        <dbReference type="ChEBI" id="CHEBI:15377"/>
        <dbReference type="ChEBI" id="CHEBI:15378"/>
        <dbReference type="ChEBI" id="CHEBI:17154"/>
        <dbReference type="ChEBI" id="CHEBI:57540"/>
        <dbReference type="ChEBI" id="CHEBI:57967"/>
        <dbReference type="EC" id="3.2.2.6"/>
    </reaction>
    <physiologicalReaction direction="left-to-right" evidence="4">
        <dbReference type="Rhea" id="RHEA:16302"/>
    </physiologicalReaction>
</comment>
<evidence type="ECO:0000256" key="3">
    <source>
        <dbReference type="ARBA" id="ARBA00023027"/>
    </source>
</evidence>
<accession>A0AA87B963</accession>
<evidence type="ECO:0000256" key="1">
    <source>
        <dbReference type="ARBA" id="ARBA00011982"/>
    </source>
</evidence>
<dbReference type="GO" id="GO:0061809">
    <property type="term" value="F:NAD+ nucleosidase activity, cyclic ADP-ribose generating"/>
    <property type="evidence" value="ECO:0007669"/>
    <property type="project" value="UniProtKB-EC"/>
</dbReference>
<dbReference type="EMBL" id="OY731408">
    <property type="protein sequence ID" value="CAJ1978768.1"/>
    <property type="molecule type" value="Genomic_DNA"/>
</dbReference>
<evidence type="ECO:0000256" key="2">
    <source>
        <dbReference type="ARBA" id="ARBA00022801"/>
    </source>
</evidence>
<reference evidence="6" key="1">
    <citation type="submission" date="2023-10" db="EMBL/GenBank/DDBJ databases">
        <authorList>
            <person name="Domelevo Entfellner J.-B."/>
        </authorList>
    </citation>
    <scope>NUCLEOTIDE SEQUENCE</scope>
</reference>
<proteinExistence type="predicted"/>
<evidence type="ECO:0000259" key="5">
    <source>
        <dbReference type="Pfam" id="PF01582"/>
    </source>
</evidence>
<feature type="domain" description="TIR" evidence="5">
    <location>
        <begin position="37"/>
        <end position="68"/>
    </location>
</feature>
<sequence>MACRNQKACPPTSISRKKACAMACSSIHTSSSSRTGNFDVFVSFRGEDTRNGFTDHLFTALQRKGVAFRDITKKSRKGSSWTLISCRLSKDRMFSLLSSQRTMHHPHGA</sequence>
<gene>
    <name evidence="6" type="ORF">AYBTSS11_LOCUS30969</name>
</gene>
<dbReference type="InterPro" id="IPR035897">
    <property type="entry name" value="Toll_tir_struct_dom_sf"/>
</dbReference>
<dbReference type="GO" id="GO:0007165">
    <property type="term" value="P:signal transduction"/>
    <property type="evidence" value="ECO:0007669"/>
    <property type="project" value="InterPro"/>
</dbReference>
<keyword evidence="7" id="KW-1185">Reference proteome</keyword>